<dbReference type="EMBL" id="JAQIIO010000004">
    <property type="protein sequence ID" value="MDA5094440.1"/>
    <property type="molecule type" value="Genomic_DNA"/>
</dbReference>
<evidence type="ECO:0000256" key="1">
    <source>
        <dbReference type="ARBA" id="ARBA00022670"/>
    </source>
</evidence>
<dbReference type="InterPro" id="IPR051454">
    <property type="entry name" value="RNA/ubiquinone_mod_enzymes"/>
</dbReference>
<dbReference type="Pfam" id="PF01136">
    <property type="entry name" value="Peptidase_U32"/>
    <property type="match status" value="1"/>
</dbReference>
<evidence type="ECO:0000313" key="5">
    <source>
        <dbReference type="EMBL" id="MDA5094440.1"/>
    </source>
</evidence>
<dbReference type="InterPro" id="IPR001539">
    <property type="entry name" value="Peptidase_U32"/>
</dbReference>
<name>A0ABT4W1Q8_9RHOB</name>
<evidence type="ECO:0000313" key="6">
    <source>
        <dbReference type="Proteomes" id="UP001528040"/>
    </source>
</evidence>
<evidence type="ECO:0000259" key="4">
    <source>
        <dbReference type="Pfam" id="PF16325"/>
    </source>
</evidence>
<keyword evidence="6" id="KW-1185">Reference proteome</keyword>
<dbReference type="RefSeq" id="WP_271054137.1">
    <property type="nucleotide sequence ID" value="NZ_JAQIIO010000004.1"/>
</dbReference>
<evidence type="ECO:0000256" key="3">
    <source>
        <dbReference type="ARBA" id="ARBA00038374"/>
    </source>
</evidence>
<comment type="caution">
    <text evidence="5">The sequence shown here is derived from an EMBL/GenBank/DDBJ whole genome shotgun (WGS) entry which is preliminary data.</text>
</comment>
<protein>
    <submittedName>
        <fullName evidence="5">U32 family peptidase C-terminal domain-containing protein</fullName>
    </submittedName>
</protein>
<gene>
    <name evidence="5" type="ORF">O2N63_10120</name>
</gene>
<dbReference type="PANTHER" id="PTHR30217:SF6">
    <property type="entry name" value="TRNA HYDROXYLATION PROTEIN P"/>
    <property type="match status" value="1"/>
</dbReference>
<dbReference type="PROSITE" id="PS01276">
    <property type="entry name" value="PEPTIDASE_U32"/>
    <property type="match status" value="1"/>
</dbReference>
<evidence type="ECO:0000256" key="2">
    <source>
        <dbReference type="ARBA" id="ARBA00022801"/>
    </source>
</evidence>
<keyword evidence="2" id="KW-0378">Hydrolase</keyword>
<dbReference type="Gene3D" id="2.40.30.10">
    <property type="entry name" value="Translation factors"/>
    <property type="match status" value="1"/>
</dbReference>
<dbReference type="PANTHER" id="PTHR30217">
    <property type="entry name" value="PEPTIDASE U32 FAMILY"/>
    <property type="match status" value="1"/>
</dbReference>
<dbReference type="Pfam" id="PF16325">
    <property type="entry name" value="Peptidase_U32_C"/>
    <property type="match status" value="1"/>
</dbReference>
<proteinExistence type="inferred from homology"/>
<comment type="similarity">
    <text evidence="3">Belongs to the peptidase U32 family.</text>
</comment>
<dbReference type="Proteomes" id="UP001528040">
    <property type="component" value="Unassembled WGS sequence"/>
</dbReference>
<reference evidence="5 6" key="1">
    <citation type="submission" date="2023-01" db="EMBL/GenBank/DDBJ databases">
        <authorList>
            <person name="Yoon J.-W."/>
        </authorList>
    </citation>
    <scope>NUCLEOTIDE SEQUENCE [LARGE SCALE GENOMIC DNA]</scope>
    <source>
        <strain evidence="5 6">KMU-50</strain>
    </source>
</reference>
<organism evidence="5 6">
    <name type="scientific">Aliiroseovarius salicola</name>
    <dbReference type="NCBI Taxonomy" id="3009082"/>
    <lineage>
        <taxon>Bacteria</taxon>
        <taxon>Pseudomonadati</taxon>
        <taxon>Pseudomonadota</taxon>
        <taxon>Alphaproteobacteria</taxon>
        <taxon>Rhodobacterales</taxon>
        <taxon>Paracoccaceae</taxon>
        <taxon>Aliiroseovarius</taxon>
    </lineage>
</organism>
<keyword evidence="1" id="KW-0645">Protease</keyword>
<feature type="domain" description="Peptidase family U32 C-terminal" evidence="4">
    <location>
        <begin position="356"/>
        <end position="426"/>
    </location>
</feature>
<accession>A0ABT4W1Q8</accession>
<dbReference type="InterPro" id="IPR032525">
    <property type="entry name" value="Peptidase_U32_C"/>
</dbReference>
<sequence length="571" mass="65122">MNEQPPARLPVRRSELLMPAGNLRKLKMAVLYGADAVYLGTPDMSLRTKSQFSLEEVIEGVEFCHAHGRRAYLTLNLFSHNSDIPKLDEYIDTVRKVKPDGLIIADPGVFQYVRTRAPELPLHISTQANVCSWLSVKFWEEQGAELVVLAREVSYPELVEIREECPDVKLEAFVHGAMCMTYSGRCLLSNFMAERGANQGNCANSCRWNYGVRMRLKDGTVQELDINDDNIDMFEFLLEEGCRPGEFMPIEEDGRGSYILNSRDLCIMPKLDEYLKIGVDSLKVEGRGKSEYYCAIVARAYRMAIDDYYADPENWDPKPYMRELEAVGNRGYTLAFHNGRLTNYAHDYEHTAALAQWEYAGVVRDVTEDAFLIEVKNKLEAGEVLEFISPIARETVLLRMYDFEVADTGERKEVIHGSTKTIIRVPFALFDHENLDELKARFPAYTVMRKEKALTDEQWKRIRFDKLTQGLEMTGKENTKAYEKRRDALSEAISEDGRETRFKTNRVGTDGCCGKGCNGCLIFWQDDQYAKAREVLLKRKQGEQLTRAEANELKLVAATALTEAPPVPNLR</sequence>